<feature type="domain" description="PUA" evidence="8">
    <location>
        <begin position="211"/>
        <end position="294"/>
    </location>
</feature>
<gene>
    <name evidence="9" type="ORF">MNBD_GAMMA24-991</name>
</gene>
<dbReference type="PRINTS" id="PR00474">
    <property type="entry name" value="GLU5KINASE"/>
</dbReference>
<dbReference type="GO" id="GO:0005524">
    <property type="term" value="F:ATP binding"/>
    <property type="evidence" value="ECO:0007669"/>
    <property type="project" value="UniProtKB-KW"/>
</dbReference>
<dbReference type="InterPro" id="IPR019797">
    <property type="entry name" value="Glutamate_5-kinase_CS"/>
</dbReference>
<dbReference type="InterPro" id="IPR011529">
    <property type="entry name" value="Glu_5kinase"/>
</dbReference>
<dbReference type="InterPro" id="IPR005715">
    <property type="entry name" value="Glu_5kinase/COase_Synthase"/>
</dbReference>
<dbReference type="PROSITE" id="PS50890">
    <property type="entry name" value="PUA"/>
    <property type="match status" value="1"/>
</dbReference>
<reference evidence="9" key="1">
    <citation type="submission" date="2018-06" db="EMBL/GenBank/DDBJ databases">
        <authorList>
            <person name="Zhirakovskaya E."/>
        </authorList>
    </citation>
    <scope>NUCLEOTIDE SEQUENCE</scope>
</reference>
<dbReference type="PIRSF" id="PIRSF000729">
    <property type="entry name" value="GK"/>
    <property type="match status" value="1"/>
</dbReference>
<dbReference type="AlphaFoldDB" id="A0A3B1C092"/>
<proteinExistence type="predicted"/>
<dbReference type="PROSITE" id="PS00902">
    <property type="entry name" value="GLUTAMATE_5_KINASE"/>
    <property type="match status" value="1"/>
</dbReference>
<dbReference type="InterPro" id="IPR001057">
    <property type="entry name" value="Glu/AcGlu_kinase"/>
</dbReference>
<dbReference type="GO" id="GO:0008652">
    <property type="term" value="P:amino acid biosynthetic process"/>
    <property type="evidence" value="ECO:0007669"/>
    <property type="project" value="UniProtKB-KW"/>
</dbReference>
<keyword evidence="4 9" id="KW-0808">Transferase</keyword>
<protein>
    <submittedName>
        <fullName evidence="9">Glutamate 5-kinase / RNA-binding C-terminal domain PUA</fullName>
        <ecNumber evidence="9">2.7.2.11</ecNumber>
    </submittedName>
</protein>
<keyword evidence="6 9" id="KW-0418">Kinase</keyword>
<evidence type="ECO:0000256" key="4">
    <source>
        <dbReference type="ARBA" id="ARBA00022679"/>
    </source>
</evidence>
<dbReference type="Gene3D" id="3.40.1160.10">
    <property type="entry name" value="Acetylglutamate kinase-like"/>
    <property type="match status" value="1"/>
</dbReference>
<dbReference type="SMART" id="SM00359">
    <property type="entry name" value="PUA"/>
    <property type="match status" value="1"/>
</dbReference>
<dbReference type="InterPro" id="IPR036974">
    <property type="entry name" value="PUA_sf"/>
</dbReference>
<evidence type="ECO:0000313" key="9">
    <source>
        <dbReference type="EMBL" id="VAX12115.1"/>
    </source>
</evidence>
<dbReference type="GO" id="GO:0004349">
    <property type="term" value="F:glutamate 5-kinase activity"/>
    <property type="evidence" value="ECO:0007669"/>
    <property type="project" value="UniProtKB-EC"/>
</dbReference>
<keyword evidence="7" id="KW-0067">ATP-binding</keyword>
<dbReference type="FunFam" id="2.30.130.10:FF:000007">
    <property type="entry name" value="Glutamate 5-kinase"/>
    <property type="match status" value="1"/>
</dbReference>
<keyword evidence="1" id="KW-0963">Cytoplasm</keyword>
<dbReference type="NCBIfam" id="TIGR01027">
    <property type="entry name" value="proB"/>
    <property type="match status" value="1"/>
</dbReference>
<dbReference type="FunFam" id="3.40.1160.10:FF:000006">
    <property type="entry name" value="Glutamate 5-kinase"/>
    <property type="match status" value="1"/>
</dbReference>
<keyword evidence="2" id="KW-0028">Amino-acid biosynthesis</keyword>
<evidence type="ECO:0000256" key="3">
    <source>
        <dbReference type="ARBA" id="ARBA00022650"/>
    </source>
</evidence>
<evidence type="ECO:0000256" key="6">
    <source>
        <dbReference type="ARBA" id="ARBA00022777"/>
    </source>
</evidence>
<organism evidence="9">
    <name type="scientific">hydrothermal vent metagenome</name>
    <dbReference type="NCBI Taxonomy" id="652676"/>
    <lineage>
        <taxon>unclassified sequences</taxon>
        <taxon>metagenomes</taxon>
        <taxon>ecological metagenomes</taxon>
    </lineage>
</organism>
<dbReference type="EC" id="2.7.2.11" evidence="9"/>
<evidence type="ECO:0000256" key="7">
    <source>
        <dbReference type="ARBA" id="ARBA00022840"/>
    </source>
</evidence>
<dbReference type="GO" id="GO:0003723">
    <property type="term" value="F:RNA binding"/>
    <property type="evidence" value="ECO:0007669"/>
    <property type="project" value="InterPro"/>
</dbReference>
<evidence type="ECO:0000259" key="8">
    <source>
        <dbReference type="SMART" id="SM00359"/>
    </source>
</evidence>
<dbReference type="EMBL" id="UOFZ01000013">
    <property type="protein sequence ID" value="VAX12115.1"/>
    <property type="molecule type" value="Genomic_DNA"/>
</dbReference>
<dbReference type="Pfam" id="PF00696">
    <property type="entry name" value="AA_kinase"/>
    <property type="match status" value="1"/>
</dbReference>
<dbReference type="InterPro" id="IPR001048">
    <property type="entry name" value="Asp/Glu/Uridylate_kinase"/>
</dbReference>
<dbReference type="SUPFAM" id="SSF53633">
    <property type="entry name" value="Carbamate kinase-like"/>
    <property type="match status" value="1"/>
</dbReference>
<dbReference type="CDD" id="cd21157">
    <property type="entry name" value="PUA_G5K"/>
    <property type="match status" value="1"/>
</dbReference>
<dbReference type="InterPro" id="IPR036393">
    <property type="entry name" value="AceGlu_kinase-like_sf"/>
</dbReference>
<dbReference type="GO" id="GO:0005829">
    <property type="term" value="C:cytosol"/>
    <property type="evidence" value="ECO:0007669"/>
    <property type="project" value="TreeGrafter"/>
</dbReference>
<accession>A0A3B1C092</accession>
<evidence type="ECO:0000256" key="1">
    <source>
        <dbReference type="ARBA" id="ARBA00022490"/>
    </source>
</evidence>
<dbReference type="Pfam" id="PF01472">
    <property type="entry name" value="PUA"/>
    <property type="match status" value="1"/>
</dbReference>
<dbReference type="PANTHER" id="PTHR43654:SF1">
    <property type="entry name" value="ISOPENTENYL PHOSPHATE KINASE"/>
    <property type="match status" value="1"/>
</dbReference>
<evidence type="ECO:0000256" key="2">
    <source>
        <dbReference type="ARBA" id="ARBA00022605"/>
    </source>
</evidence>
<dbReference type="InterPro" id="IPR015947">
    <property type="entry name" value="PUA-like_sf"/>
</dbReference>
<keyword evidence="3" id="KW-0641">Proline biosynthesis</keyword>
<feature type="non-terminal residue" evidence="9">
    <location>
        <position position="1"/>
    </location>
</feature>
<keyword evidence="5" id="KW-0547">Nucleotide-binding</keyword>
<dbReference type="InterPro" id="IPR002478">
    <property type="entry name" value="PUA"/>
</dbReference>
<dbReference type="PANTHER" id="PTHR43654">
    <property type="entry name" value="GLUTAMATE 5-KINASE"/>
    <property type="match status" value="1"/>
</dbReference>
<dbReference type="Gene3D" id="2.30.130.10">
    <property type="entry name" value="PUA domain"/>
    <property type="match status" value="1"/>
</dbReference>
<evidence type="ECO:0000256" key="5">
    <source>
        <dbReference type="ARBA" id="ARBA00022741"/>
    </source>
</evidence>
<name>A0A3B1C092_9ZZZZ</name>
<sequence>HALHELQAAAAVGQMGLVQTWESCFARHARQTAQILLTHDDLSNRERYLNARGTIRSLLALGVVPVVNENDTVVIDEIRFGDNDTLAALVTNLVEADNLVILTDQNGLFDRDPRQHAEAKLISEALVSEPSLEAMAEGGAGSLGRGGMATKIRAARLAARSGASTLIASGREPRVLELLHRGENMGTLLKAVEAPVTARKQWLAGHLQIRGRLRLDAGAIRVLRESGRSLLAVGVTAVEGEFTRGDMVACIDSQGREVARGLVNYPAADVRKIMGQASDRIESLLGYVDEAELIHRDNLVLVG</sequence>
<dbReference type="SUPFAM" id="SSF88697">
    <property type="entry name" value="PUA domain-like"/>
    <property type="match status" value="1"/>
</dbReference>